<dbReference type="PANTHER" id="PTHR47199:SF2">
    <property type="entry name" value="PHOTOSYSTEM II STABILITY_ASSEMBLY FACTOR HCF136, CHLOROPLASTIC"/>
    <property type="match status" value="1"/>
</dbReference>
<feature type="signal peptide" evidence="1">
    <location>
        <begin position="1"/>
        <end position="20"/>
    </location>
</feature>
<proteinExistence type="predicted"/>
<dbReference type="AlphaFoldDB" id="A0A1J5NH77"/>
<dbReference type="InterPro" id="IPR015943">
    <property type="entry name" value="WD40/YVTN_repeat-like_dom_sf"/>
</dbReference>
<evidence type="ECO:0000313" key="3">
    <source>
        <dbReference type="Proteomes" id="UP000182811"/>
    </source>
</evidence>
<comment type="caution">
    <text evidence="2">The sequence shown here is derived from an EMBL/GenBank/DDBJ whole genome shotgun (WGS) entry which is preliminary data.</text>
</comment>
<name>A0A1J5NH77_NEOTH</name>
<evidence type="ECO:0000256" key="1">
    <source>
        <dbReference type="SAM" id="SignalP"/>
    </source>
</evidence>
<dbReference type="Gene3D" id="2.130.10.10">
    <property type="entry name" value="YVTN repeat-like/Quinoprotein amine dehydrogenase"/>
    <property type="match status" value="2"/>
</dbReference>
<dbReference type="PROSITE" id="PS51257">
    <property type="entry name" value="PROKAR_LIPOPROTEIN"/>
    <property type="match status" value="1"/>
</dbReference>
<dbReference type="PANTHER" id="PTHR47199">
    <property type="entry name" value="PHOTOSYSTEM II STABILITY/ASSEMBLY FACTOR HCF136, CHLOROPLASTIC"/>
    <property type="match status" value="1"/>
</dbReference>
<accession>A0A1J5NH77</accession>
<organism evidence="2 3">
    <name type="scientific">Neomoorella thermoacetica</name>
    <name type="common">Clostridium thermoaceticum</name>
    <dbReference type="NCBI Taxonomy" id="1525"/>
    <lineage>
        <taxon>Bacteria</taxon>
        <taxon>Bacillati</taxon>
        <taxon>Bacillota</taxon>
        <taxon>Clostridia</taxon>
        <taxon>Neomoorellales</taxon>
        <taxon>Neomoorellaceae</taxon>
        <taxon>Neomoorella</taxon>
    </lineage>
</organism>
<feature type="chain" id="PRO_5039574447" evidence="1">
    <location>
        <begin position="21"/>
        <end position="409"/>
    </location>
</feature>
<dbReference type="OrthoDB" id="232310at2"/>
<dbReference type="EMBL" id="MDDC01000040">
    <property type="protein sequence ID" value="OIQ52803.1"/>
    <property type="molecule type" value="Genomic_DNA"/>
</dbReference>
<sequence length="409" mass="45424">MCRCKIAILGLIILSAFSLVGCTNYNPAVKQMTAKLPAVQIQEPPGTEAANAVLRMLNENVGWLAINSVNPSDNTTVANTLFLTKDSGVTWVKISSLGYLFKEMQYVNEEQGWALGTTGTGSQMRGVILITTDGGKSWTKQWEQEIDGTNPKFQLQFLNTKEGYALIGKSLLATSDGGESWVPLKNQPFSSFSFVSSLEGWACDSISLWHTVDGGHEWKKQWSASAIFRNIAENGKTANYVDFISPSTGWALFAGQVTEHDLLQLTLRTTDKGDTWMITNEFYDNGKVPPGTQVNPAECLPLKFVAVNETTAFYSTATPVPRLYPRIYRTDDKGKTWHMFNEHIPNVEGGIIQGILKDFEFISSNLGWAAIVVPNSIDEPRGARLEIFSTKNGGNSWYCYQYMEYEKAR</sequence>
<reference evidence="2 3" key="1">
    <citation type="submission" date="2016-08" db="EMBL/GenBank/DDBJ databases">
        <title>Genome-based comparison of Moorella thermoacetic strains.</title>
        <authorList>
            <person name="Poehlein A."/>
            <person name="Bengelsdorf F.R."/>
            <person name="Esser C."/>
            <person name="Duerre P."/>
            <person name="Daniel R."/>
        </authorList>
    </citation>
    <scope>NUCLEOTIDE SEQUENCE [LARGE SCALE GENOMIC DNA]</scope>
    <source>
        <strain evidence="2 3">DSM 21394</strain>
    </source>
</reference>
<keyword evidence="1" id="KW-0732">Signal</keyword>
<protein>
    <submittedName>
        <fullName evidence="2">Ycf48-like protein</fullName>
    </submittedName>
</protein>
<gene>
    <name evidence="2" type="primary">hcf136</name>
    <name evidence="2" type="ORF">MOTE_25400</name>
</gene>
<evidence type="ECO:0000313" key="2">
    <source>
        <dbReference type="EMBL" id="OIQ52803.1"/>
    </source>
</evidence>
<dbReference type="SUPFAM" id="SSF110296">
    <property type="entry name" value="Oligoxyloglucan reducing end-specific cellobiohydrolase"/>
    <property type="match status" value="1"/>
</dbReference>
<dbReference type="Proteomes" id="UP000182811">
    <property type="component" value="Unassembled WGS sequence"/>
</dbReference>